<keyword evidence="4" id="KW-1185">Reference proteome</keyword>
<dbReference type="PANTHER" id="PTHR46148:SF54">
    <property type="entry name" value="RETROTRANSPOSON-LIKE PROTEIN"/>
    <property type="match status" value="1"/>
</dbReference>
<organism evidence="3 4">
    <name type="scientific">Glycine soja</name>
    <name type="common">Wild soybean</name>
    <dbReference type="NCBI Taxonomy" id="3848"/>
    <lineage>
        <taxon>Eukaryota</taxon>
        <taxon>Viridiplantae</taxon>
        <taxon>Streptophyta</taxon>
        <taxon>Embryophyta</taxon>
        <taxon>Tracheophyta</taxon>
        <taxon>Spermatophyta</taxon>
        <taxon>Magnoliopsida</taxon>
        <taxon>eudicotyledons</taxon>
        <taxon>Gunneridae</taxon>
        <taxon>Pentapetalae</taxon>
        <taxon>rosids</taxon>
        <taxon>fabids</taxon>
        <taxon>Fabales</taxon>
        <taxon>Fabaceae</taxon>
        <taxon>Papilionoideae</taxon>
        <taxon>50 kb inversion clade</taxon>
        <taxon>NPAAA clade</taxon>
        <taxon>indigoferoid/millettioid clade</taxon>
        <taxon>Phaseoleae</taxon>
        <taxon>Glycine</taxon>
        <taxon>Glycine subgen. Soja</taxon>
    </lineage>
</organism>
<dbReference type="Proteomes" id="UP000289340">
    <property type="component" value="Chromosome 10"/>
</dbReference>
<evidence type="ECO:0000313" key="3">
    <source>
        <dbReference type="EMBL" id="RZB86413.1"/>
    </source>
</evidence>
<dbReference type="PANTHER" id="PTHR46148">
    <property type="entry name" value="CHROMO DOMAIN-CONTAINING PROTEIN"/>
    <property type="match status" value="1"/>
</dbReference>
<gene>
    <name evidence="3" type="ORF">D0Y65_026462</name>
</gene>
<evidence type="ECO:0000259" key="2">
    <source>
        <dbReference type="Pfam" id="PF24626"/>
    </source>
</evidence>
<dbReference type="InterPro" id="IPR056924">
    <property type="entry name" value="SH3_Tf2-1"/>
</dbReference>
<comment type="caution">
    <text evidence="3">The sequence shown here is derived from an EMBL/GenBank/DDBJ whole genome shotgun (WGS) entry which is preliminary data.</text>
</comment>
<name>A0A445IK22_GLYSO</name>
<accession>A0A445IK22</accession>
<dbReference type="EMBL" id="QZWG01000010">
    <property type="protein sequence ID" value="RZB86413.1"/>
    <property type="molecule type" value="Genomic_DNA"/>
</dbReference>
<sequence>MMSPFKALYGHDPPHILKGSTIPSCLEEVNKLTIARNELLATLRAPPISTLTFASSIFFGSEALTMVISLDTRGMLPELCFAARFRFLRKQRKKIRSRMSQDIMRANANKRRRDIEYAVGDWVFLKMKPYRRKSLAKRINERLSPRFYGPFQVLNKVGVVAYKLDLPSHSKIHPVFLVSLLKKAIGDSFQSQPLPPMLSEDQELQTYLDSVLDIRELQPGNNKVSLLGRGIDKHKHKHKPHITKVYTRKQRAREAITMDHHQQGAQHPRGENHPTATTHPKSVNHPIVTFHPKGARSGDVNQGGMTLGNSHNHSE</sequence>
<dbReference type="AlphaFoldDB" id="A0A445IK22"/>
<feature type="compositionally biased region" description="Basic and acidic residues" evidence="1">
    <location>
        <begin position="259"/>
        <end position="272"/>
    </location>
</feature>
<evidence type="ECO:0000256" key="1">
    <source>
        <dbReference type="SAM" id="MobiDB-lite"/>
    </source>
</evidence>
<proteinExistence type="predicted"/>
<reference evidence="3 4" key="1">
    <citation type="submission" date="2018-09" db="EMBL/GenBank/DDBJ databases">
        <title>A high-quality reference genome of wild soybean provides a powerful tool to mine soybean genomes.</title>
        <authorList>
            <person name="Xie M."/>
            <person name="Chung C.Y.L."/>
            <person name="Li M.-W."/>
            <person name="Wong F.-L."/>
            <person name="Chan T.-F."/>
            <person name="Lam H.-M."/>
        </authorList>
    </citation>
    <scope>NUCLEOTIDE SEQUENCE [LARGE SCALE GENOMIC DNA]</scope>
    <source>
        <strain evidence="4">cv. W05</strain>
        <tissue evidence="3">Hypocotyl of etiolated seedlings</tissue>
    </source>
</reference>
<dbReference type="Pfam" id="PF24626">
    <property type="entry name" value="SH3_Tf2-1"/>
    <property type="match status" value="1"/>
</dbReference>
<feature type="compositionally biased region" description="Polar residues" evidence="1">
    <location>
        <begin position="299"/>
        <end position="315"/>
    </location>
</feature>
<protein>
    <recommendedName>
        <fullName evidence="2">Tf2-1-like SH3-like domain-containing protein</fullName>
    </recommendedName>
</protein>
<evidence type="ECO:0000313" key="4">
    <source>
        <dbReference type="Proteomes" id="UP000289340"/>
    </source>
</evidence>
<feature type="domain" description="Tf2-1-like SH3-like" evidence="2">
    <location>
        <begin position="120"/>
        <end position="184"/>
    </location>
</feature>
<feature type="region of interest" description="Disordered" evidence="1">
    <location>
        <begin position="259"/>
        <end position="315"/>
    </location>
</feature>